<organism evidence="1 2">
    <name type="scientific">SAR86 cluster bacterium SAR86A</name>
    <dbReference type="NCBI Taxonomy" id="1123866"/>
    <lineage>
        <taxon>Bacteria</taxon>
        <taxon>Pseudomonadati</taxon>
        <taxon>Pseudomonadota</taxon>
        <taxon>Gammaproteobacteria</taxon>
        <taxon>SAR86 cluster</taxon>
    </lineage>
</organism>
<protein>
    <submittedName>
        <fullName evidence="1">Uncharacterized protein</fullName>
    </submittedName>
</protein>
<evidence type="ECO:0000313" key="1">
    <source>
        <dbReference type="EMBL" id="EJP72083.1"/>
    </source>
</evidence>
<dbReference type="STRING" id="1123866.NT01SARS_0571"/>
<sequence length="63" mass="7098">MSDNKSIETIANTLISQYGDDAEAVAMLRAAEYAADLNNEEWIKWENIIKKIHSMNESPKLDG</sequence>
<gene>
    <name evidence="1" type="ORF">NT01SARS_0571</name>
</gene>
<dbReference type="AlphaFoldDB" id="J5K8W0"/>
<proteinExistence type="predicted"/>
<name>J5K8W0_9GAMM</name>
<dbReference type="EMBL" id="JH611156">
    <property type="protein sequence ID" value="EJP72083.1"/>
    <property type="molecule type" value="Genomic_DNA"/>
</dbReference>
<reference evidence="1 2" key="1">
    <citation type="journal article" date="2012" name="ISME J.">
        <title>Genomic insights to SAR86, an abundant and uncultivated marine bacterial lineage.</title>
        <authorList>
            <person name="Dupont C.L."/>
            <person name="Rusch D.B."/>
            <person name="Yooseph S."/>
            <person name="Lombardo M.J."/>
            <person name="Richter R.A."/>
            <person name="Valas R."/>
            <person name="Novotny M."/>
            <person name="Yee-Greenbaum J."/>
            <person name="Selengut J.D."/>
            <person name="Haft D.H."/>
            <person name="Halpern A.L."/>
            <person name="Lasken R.S."/>
            <person name="Nealson K."/>
            <person name="Friedman R."/>
            <person name="Venter J.C."/>
        </authorList>
    </citation>
    <scope>NUCLEOTIDE SEQUENCE [LARGE SCALE GENOMIC DNA]</scope>
</reference>
<dbReference type="HOGENOM" id="CLU_209869_0_0_6"/>
<dbReference type="Proteomes" id="UP000010305">
    <property type="component" value="Unassembled WGS sequence"/>
</dbReference>
<accession>J5K8W0</accession>
<evidence type="ECO:0000313" key="2">
    <source>
        <dbReference type="Proteomes" id="UP000010305"/>
    </source>
</evidence>